<reference evidence="2" key="1">
    <citation type="submission" date="2021-02" db="EMBL/GenBank/DDBJ databases">
        <title>Natronoglycomyces albus gen. nov., sp. nov, a haloalkaliphilic actinobacterium from a soda solonchak soil.</title>
        <authorList>
            <person name="Sorokin D.Y."/>
            <person name="Khijniak T.V."/>
            <person name="Zakharycheva A.P."/>
            <person name="Boueva O.V."/>
            <person name="Ariskina E.V."/>
            <person name="Hahnke R.L."/>
            <person name="Bunk B."/>
            <person name="Sproer C."/>
            <person name="Schumann P."/>
            <person name="Evtushenko L.I."/>
            <person name="Kublanov I.V."/>
        </authorList>
    </citation>
    <scope>NUCLEOTIDE SEQUENCE</scope>
    <source>
        <strain evidence="2">DSM 106290</strain>
    </source>
</reference>
<gene>
    <name evidence="2" type="ORF">JQS30_06235</name>
</gene>
<accession>A0A895XY03</accession>
<keyword evidence="3" id="KW-1185">Reference proteome</keyword>
<dbReference type="KEGG" id="nav:JQS30_06235"/>
<dbReference type="RefSeq" id="WP_213172509.1">
    <property type="nucleotide sequence ID" value="NZ_CP070496.1"/>
</dbReference>
<dbReference type="AlphaFoldDB" id="A0A895XY03"/>
<dbReference type="EMBL" id="CP070496">
    <property type="protein sequence ID" value="QSB06498.1"/>
    <property type="molecule type" value="Genomic_DNA"/>
</dbReference>
<evidence type="ECO:0000313" key="3">
    <source>
        <dbReference type="Proteomes" id="UP000662939"/>
    </source>
</evidence>
<feature type="domain" description="SnoaL-like" evidence="1">
    <location>
        <begin position="11"/>
        <end position="110"/>
    </location>
</feature>
<name>A0A895XY03_9ACTN</name>
<evidence type="ECO:0000259" key="1">
    <source>
        <dbReference type="Pfam" id="PF12680"/>
    </source>
</evidence>
<dbReference type="Pfam" id="PF12680">
    <property type="entry name" value="SnoaL_2"/>
    <property type="match status" value="1"/>
</dbReference>
<dbReference type="InterPro" id="IPR032710">
    <property type="entry name" value="NTF2-like_dom_sf"/>
</dbReference>
<sequence>MDTQAVDTIIDRYISIWNEVDAHARKTKIDQVFTPEATYIDPTIVARGADAINEYVANAQPIFTGMLFSHGAILTHHNAVHFSWQVGPKGCAPVVSGFDFAMLDGKRITQIYGFFNAS</sequence>
<dbReference type="Gene3D" id="3.10.450.50">
    <property type="match status" value="1"/>
</dbReference>
<dbReference type="InterPro" id="IPR037401">
    <property type="entry name" value="SnoaL-like"/>
</dbReference>
<evidence type="ECO:0000313" key="2">
    <source>
        <dbReference type="EMBL" id="QSB06498.1"/>
    </source>
</evidence>
<dbReference type="Proteomes" id="UP000662939">
    <property type="component" value="Chromosome"/>
</dbReference>
<organism evidence="2 3">
    <name type="scientific">Natronoglycomyces albus</name>
    <dbReference type="NCBI Taxonomy" id="2811108"/>
    <lineage>
        <taxon>Bacteria</taxon>
        <taxon>Bacillati</taxon>
        <taxon>Actinomycetota</taxon>
        <taxon>Actinomycetes</taxon>
        <taxon>Glycomycetales</taxon>
        <taxon>Glycomycetaceae</taxon>
        <taxon>Natronoglycomyces</taxon>
    </lineage>
</organism>
<dbReference type="SUPFAM" id="SSF54427">
    <property type="entry name" value="NTF2-like"/>
    <property type="match status" value="1"/>
</dbReference>
<proteinExistence type="predicted"/>
<protein>
    <submittedName>
        <fullName evidence="2">Nuclear transport factor 2 family protein</fullName>
    </submittedName>
</protein>